<dbReference type="GO" id="GO:0000298">
    <property type="term" value="F:endopolyphosphatase activity"/>
    <property type="evidence" value="ECO:0007669"/>
    <property type="project" value="TreeGrafter"/>
</dbReference>
<dbReference type="AlphaFoldDB" id="A0A8H7BT03"/>
<dbReference type="GO" id="GO:0006798">
    <property type="term" value="P:polyphosphate catabolic process"/>
    <property type="evidence" value="ECO:0007669"/>
    <property type="project" value="TreeGrafter"/>
</dbReference>
<dbReference type="Gene3D" id="3.60.21.10">
    <property type="match status" value="1"/>
</dbReference>
<evidence type="ECO:0000259" key="3">
    <source>
        <dbReference type="Pfam" id="PF19272"/>
    </source>
</evidence>
<dbReference type="InterPro" id="IPR045473">
    <property type="entry name" value="ASM_C"/>
</dbReference>
<dbReference type="Proteomes" id="UP000605846">
    <property type="component" value="Unassembled WGS sequence"/>
</dbReference>
<name>A0A8H7BT03_9FUNG</name>
<dbReference type="InterPro" id="IPR029052">
    <property type="entry name" value="Metallo-depent_PP-like"/>
</dbReference>
<keyword evidence="1" id="KW-0378">Hydrolase</keyword>
<dbReference type="GO" id="GO:0004309">
    <property type="term" value="F:exopolyphosphatase activity"/>
    <property type="evidence" value="ECO:0007669"/>
    <property type="project" value="TreeGrafter"/>
</dbReference>
<keyword evidence="2" id="KW-0325">Glycoprotein</keyword>
<dbReference type="Pfam" id="PF19272">
    <property type="entry name" value="ASMase_C"/>
    <property type="match status" value="1"/>
</dbReference>
<dbReference type="GO" id="GO:0005615">
    <property type="term" value="C:extracellular space"/>
    <property type="evidence" value="ECO:0007669"/>
    <property type="project" value="TreeGrafter"/>
</dbReference>
<evidence type="ECO:0000313" key="5">
    <source>
        <dbReference type="Proteomes" id="UP000605846"/>
    </source>
</evidence>
<evidence type="ECO:0000256" key="1">
    <source>
        <dbReference type="ARBA" id="ARBA00022801"/>
    </source>
</evidence>
<proteinExistence type="predicted"/>
<comment type="caution">
    <text evidence="4">The sequence shown here is derived from an EMBL/GenBank/DDBJ whole genome shotgun (WGS) entry which is preliminary data.</text>
</comment>
<dbReference type="PANTHER" id="PTHR10340">
    <property type="entry name" value="SPHINGOMYELIN PHOSPHODIESTERASE"/>
    <property type="match status" value="1"/>
</dbReference>
<dbReference type="EMBL" id="JABAYA010000151">
    <property type="protein sequence ID" value="KAF7723465.1"/>
    <property type="molecule type" value="Genomic_DNA"/>
</dbReference>
<dbReference type="GO" id="GO:0000324">
    <property type="term" value="C:fungal-type vacuole"/>
    <property type="evidence" value="ECO:0007669"/>
    <property type="project" value="TreeGrafter"/>
</dbReference>
<sequence length="342" mass="39299">MKENIQDIDFIIYTGDTARHDRDDKVPRTKNDVLHDHKAVIKYFTNTFDVSKIKWIPTIGNNDMPDHNQIGDNDPLYSTLEDMWKPFQLNLTESFHLGGYFVQDDVVPGLRIINVNSMLFYRSNHVISNCDKTESPGAIQLNWLEKMLEESRRSNNKVYILSHVPPNDDKDNRLYKKTCQAMYYNLLGEYGDTIVGHFTGHTNDDRLTAVVKDKNGYSHVTAVVDKLKNQKIATMLFHAPSIIPKNNPAMRVYNYASTGSQDTPVGTIKDWTQYYVDLKKANKEGVVNYTTEYKASELFGVNKFDATNIGKIFQDLQDNKNVQKKYVDYITVLAKESKTNDD</sequence>
<dbReference type="OrthoDB" id="348678at2759"/>
<dbReference type="GO" id="GO:0008081">
    <property type="term" value="F:phosphoric diester hydrolase activity"/>
    <property type="evidence" value="ECO:0007669"/>
    <property type="project" value="TreeGrafter"/>
</dbReference>
<dbReference type="PANTHER" id="PTHR10340:SF55">
    <property type="entry name" value="ENDOPOLYPHOSPHATASE"/>
    <property type="match status" value="1"/>
</dbReference>
<feature type="domain" description="Sphingomyelin phosphodiesterase C-terminal" evidence="3">
    <location>
        <begin position="245"/>
        <end position="330"/>
    </location>
</feature>
<accession>A0A8H7BT03</accession>
<gene>
    <name evidence="4" type="primary">PPN1_2</name>
    <name evidence="4" type="ORF">EC973_002019</name>
</gene>
<keyword evidence="5" id="KW-1185">Reference proteome</keyword>
<organism evidence="4 5">
    <name type="scientific">Apophysomyces ossiformis</name>
    <dbReference type="NCBI Taxonomy" id="679940"/>
    <lineage>
        <taxon>Eukaryota</taxon>
        <taxon>Fungi</taxon>
        <taxon>Fungi incertae sedis</taxon>
        <taxon>Mucoromycota</taxon>
        <taxon>Mucoromycotina</taxon>
        <taxon>Mucoromycetes</taxon>
        <taxon>Mucorales</taxon>
        <taxon>Mucorineae</taxon>
        <taxon>Mucoraceae</taxon>
        <taxon>Apophysomyces</taxon>
    </lineage>
</organism>
<protein>
    <submittedName>
        <fullName evidence="4">Endopolyphosphatase</fullName>
    </submittedName>
</protein>
<dbReference type="SUPFAM" id="SSF56300">
    <property type="entry name" value="Metallo-dependent phosphatases"/>
    <property type="match status" value="1"/>
</dbReference>
<reference evidence="4" key="1">
    <citation type="submission" date="2020-01" db="EMBL/GenBank/DDBJ databases">
        <title>Genome Sequencing of Three Apophysomyces-Like Fungal Strains Confirms a Novel Fungal Genus in the Mucoromycota with divergent Burkholderia-like Endosymbiotic Bacteria.</title>
        <authorList>
            <person name="Stajich J.E."/>
            <person name="Macias A.M."/>
            <person name="Carter-House D."/>
            <person name="Lovett B."/>
            <person name="Kasson L.R."/>
            <person name="Berry K."/>
            <person name="Grigoriev I."/>
            <person name="Chang Y."/>
            <person name="Spatafora J."/>
            <person name="Kasson M.T."/>
        </authorList>
    </citation>
    <scope>NUCLEOTIDE SEQUENCE</scope>
    <source>
        <strain evidence="4">NRRL A-21654</strain>
    </source>
</reference>
<evidence type="ECO:0000256" key="2">
    <source>
        <dbReference type="ARBA" id="ARBA00023180"/>
    </source>
</evidence>
<evidence type="ECO:0000313" key="4">
    <source>
        <dbReference type="EMBL" id="KAF7723465.1"/>
    </source>
</evidence>